<reference evidence="1" key="1">
    <citation type="submission" date="2021-10" db="EMBL/GenBank/DDBJ databases">
        <authorList>
            <person name="Piombo E."/>
        </authorList>
    </citation>
    <scope>NUCLEOTIDE SEQUENCE</scope>
</reference>
<dbReference type="OrthoDB" id="5139553at2759"/>
<protein>
    <submittedName>
        <fullName evidence="1">Uncharacterized protein</fullName>
    </submittedName>
</protein>
<gene>
    <name evidence="1" type="ORF">CRHIZ90672A_00015926</name>
</gene>
<dbReference type="AlphaFoldDB" id="A0A9N9V0A0"/>
<proteinExistence type="predicted"/>
<dbReference type="Proteomes" id="UP000696573">
    <property type="component" value="Unassembled WGS sequence"/>
</dbReference>
<comment type="caution">
    <text evidence="1">The sequence shown here is derived from an EMBL/GenBank/DDBJ whole genome shotgun (WGS) entry which is preliminary data.</text>
</comment>
<accession>A0A9N9V0A0</accession>
<evidence type="ECO:0000313" key="2">
    <source>
        <dbReference type="Proteomes" id="UP000696573"/>
    </source>
</evidence>
<organism evidence="1 2">
    <name type="scientific">Clonostachys rhizophaga</name>
    <dbReference type="NCBI Taxonomy" id="160324"/>
    <lineage>
        <taxon>Eukaryota</taxon>
        <taxon>Fungi</taxon>
        <taxon>Dikarya</taxon>
        <taxon>Ascomycota</taxon>
        <taxon>Pezizomycotina</taxon>
        <taxon>Sordariomycetes</taxon>
        <taxon>Hypocreomycetidae</taxon>
        <taxon>Hypocreales</taxon>
        <taxon>Bionectriaceae</taxon>
        <taxon>Clonostachys</taxon>
    </lineage>
</organism>
<sequence>MGQTHSARSEANSKKPGAYSEHRRLIVLPQKHMLVINENVNLVMEEVLNKLEAELEGSPGLLDAAGHIRESCIVAATTVARTMLPNIAHKDLHEDLVKSEVRLTDLLFDLKSTIVVENQVAIGMIWASAVTRVAYQTRSDSKDYRTGIWVAILVEVVHKKAADLGLVEFNKIRGVTKV</sequence>
<name>A0A9N9V0A0_9HYPO</name>
<evidence type="ECO:0000313" key="1">
    <source>
        <dbReference type="EMBL" id="CAH0014718.1"/>
    </source>
</evidence>
<dbReference type="EMBL" id="CABFNQ020000437">
    <property type="protein sequence ID" value="CAH0014718.1"/>
    <property type="molecule type" value="Genomic_DNA"/>
</dbReference>
<keyword evidence="2" id="KW-1185">Reference proteome</keyword>